<dbReference type="InterPro" id="IPR002110">
    <property type="entry name" value="Ankyrin_rpt"/>
</dbReference>
<organism evidence="4 5">
    <name type="scientific">Stylophora pistillata</name>
    <name type="common">Smooth cauliflower coral</name>
    <dbReference type="NCBI Taxonomy" id="50429"/>
    <lineage>
        <taxon>Eukaryota</taxon>
        <taxon>Metazoa</taxon>
        <taxon>Cnidaria</taxon>
        <taxon>Anthozoa</taxon>
        <taxon>Hexacorallia</taxon>
        <taxon>Scleractinia</taxon>
        <taxon>Astrocoeniina</taxon>
        <taxon>Pocilloporidae</taxon>
        <taxon>Stylophora</taxon>
    </lineage>
</organism>
<gene>
    <name evidence="4" type="primary">PPP1R16B</name>
    <name evidence="4" type="ORF">AWC38_SpisGene4442</name>
</gene>
<sequence>MERSQIGLPGTVRRYADRRKKEKLQRCRSVGNVVFPNGLNLYNHAYHNKRRHTVPAEQEKTPPAIVIDCVKDEPEDKLNDLDMLNNNYDERLLNPSYVLDAAVARNDSRLLHGILSAGHITLDNLNASGGTAMHEAAFQGKVRCLEVFLKFGALVDVRDKEGWTPLHAAVCGGDIRAVIFLIRNGASVKAYTKEGLTPVEIAMDNKDKKMIQALSLLSTGNKRVRMFTQEA</sequence>
<evidence type="ECO:0000256" key="1">
    <source>
        <dbReference type="ARBA" id="ARBA00022737"/>
    </source>
</evidence>
<keyword evidence="2 3" id="KW-0040">ANK repeat</keyword>
<accession>A0A2B4SN44</accession>
<evidence type="ECO:0000313" key="5">
    <source>
        <dbReference type="Proteomes" id="UP000225706"/>
    </source>
</evidence>
<evidence type="ECO:0000256" key="3">
    <source>
        <dbReference type="PROSITE-ProRule" id="PRU00023"/>
    </source>
</evidence>
<protein>
    <submittedName>
        <fullName evidence="4">Protein phosphatase 1 regulatory inhibitor subunit 16B</fullName>
    </submittedName>
</protein>
<dbReference type="Pfam" id="PF12796">
    <property type="entry name" value="Ank_2"/>
    <property type="match status" value="1"/>
</dbReference>
<dbReference type="STRING" id="50429.A0A2B4SN44"/>
<dbReference type="AlphaFoldDB" id="A0A2B4SN44"/>
<dbReference type="SMART" id="SM00248">
    <property type="entry name" value="ANK"/>
    <property type="match status" value="3"/>
</dbReference>
<proteinExistence type="predicted"/>
<comment type="caution">
    <text evidence="4">The sequence shown here is derived from an EMBL/GenBank/DDBJ whole genome shotgun (WGS) entry which is preliminary data.</text>
</comment>
<feature type="repeat" description="ANK" evidence="3">
    <location>
        <begin position="161"/>
        <end position="193"/>
    </location>
</feature>
<dbReference type="PROSITE" id="PS50088">
    <property type="entry name" value="ANK_REPEAT"/>
    <property type="match status" value="2"/>
</dbReference>
<evidence type="ECO:0000256" key="2">
    <source>
        <dbReference type="ARBA" id="ARBA00023043"/>
    </source>
</evidence>
<dbReference type="PROSITE" id="PS50297">
    <property type="entry name" value="ANK_REP_REGION"/>
    <property type="match status" value="2"/>
</dbReference>
<keyword evidence="5" id="KW-1185">Reference proteome</keyword>
<dbReference type="PANTHER" id="PTHR24201:SF15">
    <property type="entry name" value="ANKYRIN REPEAT DOMAIN-CONTAINING PROTEIN 66"/>
    <property type="match status" value="1"/>
</dbReference>
<name>A0A2B4SN44_STYPI</name>
<feature type="repeat" description="ANK" evidence="3">
    <location>
        <begin position="128"/>
        <end position="160"/>
    </location>
</feature>
<dbReference type="EMBL" id="LSMT01000045">
    <property type="protein sequence ID" value="PFX30786.1"/>
    <property type="molecule type" value="Genomic_DNA"/>
</dbReference>
<evidence type="ECO:0000313" key="4">
    <source>
        <dbReference type="EMBL" id="PFX30786.1"/>
    </source>
</evidence>
<dbReference type="SUPFAM" id="SSF48403">
    <property type="entry name" value="Ankyrin repeat"/>
    <property type="match status" value="1"/>
</dbReference>
<dbReference type="InterPro" id="IPR036770">
    <property type="entry name" value="Ankyrin_rpt-contain_sf"/>
</dbReference>
<dbReference type="Gene3D" id="1.25.40.20">
    <property type="entry name" value="Ankyrin repeat-containing domain"/>
    <property type="match status" value="2"/>
</dbReference>
<keyword evidence="1" id="KW-0677">Repeat</keyword>
<dbReference type="InterPro" id="IPR050776">
    <property type="entry name" value="Ank_Repeat/CDKN_Inhibitor"/>
</dbReference>
<dbReference type="OrthoDB" id="71307at2759"/>
<dbReference type="PANTHER" id="PTHR24201">
    <property type="entry name" value="ANK_REP_REGION DOMAIN-CONTAINING PROTEIN"/>
    <property type="match status" value="1"/>
</dbReference>
<dbReference type="Proteomes" id="UP000225706">
    <property type="component" value="Unassembled WGS sequence"/>
</dbReference>
<reference evidence="5" key="1">
    <citation type="journal article" date="2017" name="bioRxiv">
        <title>Comparative analysis of the genomes of Stylophora pistillata and Acropora digitifera provides evidence for extensive differences between species of corals.</title>
        <authorList>
            <person name="Voolstra C.R."/>
            <person name="Li Y."/>
            <person name="Liew Y.J."/>
            <person name="Baumgarten S."/>
            <person name="Zoccola D."/>
            <person name="Flot J.-F."/>
            <person name="Tambutte S."/>
            <person name="Allemand D."/>
            <person name="Aranda M."/>
        </authorList>
    </citation>
    <scope>NUCLEOTIDE SEQUENCE [LARGE SCALE GENOMIC DNA]</scope>
</reference>